<keyword evidence="4 7" id="KW-0812">Transmembrane</keyword>
<dbReference type="Proteomes" id="UP000250831">
    <property type="component" value="Unassembled WGS sequence"/>
</dbReference>
<evidence type="ECO:0000256" key="3">
    <source>
        <dbReference type="ARBA" id="ARBA00022475"/>
    </source>
</evidence>
<evidence type="ECO:0000256" key="6">
    <source>
        <dbReference type="ARBA" id="ARBA00023136"/>
    </source>
</evidence>
<dbReference type="PANTHER" id="PTHR33452:SF1">
    <property type="entry name" value="INNER MEMBRANE PROTEIN YPHA-RELATED"/>
    <property type="match status" value="1"/>
</dbReference>
<organism evidence="8 9">
    <name type="scientific">Sphingobacterium athyrii</name>
    <dbReference type="NCBI Taxonomy" id="2152717"/>
    <lineage>
        <taxon>Bacteria</taxon>
        <taxon>Pseudomonadati</taxon>
        <taxon>Bacteroidota</taxon>
        <taxon>Sphingobacteriia</taxon>
        <taxon>Sphingobacteriales</taxon>
        <taxon>Sphingobacteriaceae</taxon>
        <taxon>Sphingobacterium</taxon>
    </lineage>
</organism>
<keyword evidence="5 7" id="KW-1133">Transmembrane helix</keyword>
<proteinExistence type="inferred from homology"/>
<protein>
    <submittedName>
        <fullName evidence="8">DoxX family protein</fullName>
    </submittedName>
</protein>
<dbReference type="Pfam" id="PF07681">
    <property type="entry name" value="DoxX"/>
    <property type="match status" value="1"/>
</dbReference>
<keyword evidence="3" id="KW-1003">Cell membrane</keyword>
<dbReference type="EMBL" id="QCXX01000006">
    <property type="protein sequence ID" value="PUV22794.1"/>
    <property type="molecule type" value="Genomic_DNA"/>
</dbReference>
<evidence type="ECO:0000256" key="4">
    <source>
        <dbReference type="ARBA" id="ARBA00022692"/>
    </source>
</evidence>
<comment type="subcellular location">
    <subcellularLocation>
        <location evidence="1">Cell membrane</location>
        <topology evidence="1">Multi-pass membrane protein</topology>
    </subcellularLocation>
</comment>
<dbReference type="OrthoDB" id="9813193at2"/>
<dbReference type="InterPro" id="IPR032808">
    <property type="entry name" value="DoxX"/>
</dbReference>
<feature type="transmembrane region" description="Helical" evidence="7">
    <location>
        <begin position="77"/>
        <end position="103"/>
    </location>
</feature>
<feature type="transmembrane region" description="Helical" evidence="7">
    <location>
        <begin position="20"/>
        <end position="39"/>
    </location>
</feature>
<comment type="caution">
    <text evidence="8">The sequence shown here is derived from an EMBL/GenBank/DDBJ whole genome shotgun (WGS) entry which is preliminary data.</text>
</comment>
<dbReference type="PANTHER" id="PTHR33452">
    <property type="entry name" value="OXIDOREDUCTASE CATD-RELATED"/>
    <property type="match status" value="1"/>
</dbReference>
<keyword evidence="9" id="KW-1185">Reference proteome</keyword>
<gene>
    <name evidence="8" type="ORF">DCO56_20635</name>
</gene>
<accession>A0A363NPT8</accession>
<evidence type="ECO:0000256" key="7">
    <source>
        <dbReference type="SAM" id="Phobius"/>
    </source>
</evidence>
<keyword evidence="6 7" id="KW-0472">Membrane</keyword>
<feature type="transmembrane region" description="Helical" evidence="7">
    <location>
        <begin position="115"/>
        <end position="135"/>
    </location>
</feature>
<dbReference type="InterPro" id="IPR051907">
    <property type="entry name" value="DoxX-like_oxidoreductase"/>
</dbReference>
<name>A0A363NPT8_9SPHI</name>
<dbReference type="RefSeq" id="WP_108635821.1">
    <property type="nucleotide sequence ID" value="NZ_QCXX01000006.1"/>
</dbReference>
<comment type="similarity">
    <text evidence="2">Belongs to the DoxX family.</text>
</comment>
<evidence type="ECO:0000256" key="2">
    <source>
        <dbReference type="ARBA" id="ARBA00006679"/>
    </source>
</evidence>
<sequence length="147" mass="16565">MMEILQKLFYTDLGTAVNNTALLIFRILFAWELLTVHGLKKIKQSQEAQVEQIPNPLHLPEKLNAAVAQFADTIVPFFIALGLCGRLAILPTLGVTAVGYFVVHRHDSPQVRDIPFMYTLCLLFLLLTGPGAYSIDHFIYQLLINIR</sequence>
<evidence type="ECO:0000313" key="9">
    <source>
        <dbReference type="Proteomes" id="UP000250831"/>
    </source>
</evidence>
<dbReference type="GO" id="GO:0005886">
    <property type="term" value="C:plasma membrane"/>
    <property type="evidence" value="ECO:0007669"/>
    <property type="project" value="UniProtKB-SubCell"/>
</dbReference>
<evidence type="ECO:0000256" key="1">
    <source>
        <dbReference type="ARBA" id="ARBA00004651"/>
    </source>
</evidence>
<reference evidence="8 9" key="1">
    <citation type="submission" date="2018-04" db="EMBL/GenBank/DDBJ databases">
        <title>Sphingobacterium sp. M46 Genome.</title>
        <authorList>
            <person name="Cheng J."/>
            <person name="Li Y."/>
        </authorList>
    </citation>
    <scope>NUCLEOTIDE SEQUENCE [LARGE SCALE GENOMIC DNA]</scope>
    <source>
        <strain evidence="8 9">M46</strain>
    </source>
</reference>
<evidence type="ECO:0000256" key="5">
    <source>
        <dbReference type="ARBA" id="ARBA00022989"/>
    </source>
</evidence>
<dbReference type="AlphaFoldDB" id="A0A363NPT8"/>
<evidence type="ECO:0000313" key="8">
    <source>
        <dbReference type="EMBL" id="PUV22794.1"/>
    </source>
</evidence>